<dbReference type="Pfam" id="PF13193">
    <property type="entry name" value="AMP-binding_C"/>
    <property type="match status" value="1"/>
</dbReference>
<evidence type="ECO:0000259" key="4">
    <source>
        <dbReference type="Pfam" id="PF13193"/>
    </source>
</evidence>
<accession>A0A396JPM0</accession>
<dbReference type="InterPro" id="IPR042099">
    <property type="entry name" value="ANL_N_sf"/>
</dbReference>
<dbReference type="GO" id="GO:0016874">
    <property type="term" value="F:ligase activity"/>
    <property type="evidence" value="ECO:0007669"/>
    <property type="project" value="UniProtKB-KW"/>
</dbReference>
<dbReference type="Proteomes" id="UP000265566">
    <property type="component" value="Chromosome 1"/>
</dbReference>
<keyword evidence="2 5" id="KW-0436">Ligase</keyword>
<dbReference type="OrthoDB" id="10253869at2759"/>
<dbReference type="Gene3D" id="3.30.300.30">
    <property type="match status" value="1"/>
</dbReference>
<evidence type="ECO:0000256" key="2">
    <source>
        <dbReference type="ARBA" id="ARBA00022598"/>
    </source>
</evidence>
<dbReference type="InterPro" id="IPR045851">
    <property type="entry name" value="AMP-bd_C_sf"/>
</dbReference>
<dbReference type="InterPro" id="IPR020845">
    <property type="entry name" value="AMP-binding_CS"/>
</dbReference>
<dbReference type="PANTHER" id="PTHR24096">
    <property type="entry name" value="LONG-CHAIN-FATTY-ACID--COA LIGASE"/>
    <property type="match status" value="1"/>
</dbReference>
<comment type="caution">
    <text evidence="5">The sequence shown here is derived from an EMBL/GenBank/DDBJ whole genome shotgun (WGS) entry which is preliminary data.</text>
</comment>
<evidence type="ECO:0000256" key="1">
    <source>
        <dbReference type="ARBA" id="ARBA00006432"/>
    </source>
</evidence>
<sequence>MDPFSFSYYYSIHMKEHIITNSMDPKTGFNSISKTFHSLRPPLNLPPPHANISAATYTFSLHHSDFNSDSNTLLIDSTTSHKLSYSTFIQRYKTLAKNLTLRGLTKHHTSFILSPNLVQVPILYFALLSIGVVVSPTNPISTPSEISHLVNLSKPVIAFTTSFLSHKLPKQLALGTILIDSPEFESLTTETDVSSTVSPPEVSQSDVAVILYSSGTTGKSKGVMLTHRNLTATVAAYNAVRIPTANPAVCLLTVPCFHVYGFTYLLKGVAMMETVVMMERFELGKMLGAVERFRVTNVAVAPPVVVAMSKEGVTDGYDLSSLKTVACGGAPLGKDNFVAFMAKFPHASIIQGYGLTESTAGVIRIVGPEEASRGGTTGKLVSGMEAKIVNPNTGEAMSPGEQGELWVRGPPIMKGYVGDPVATSVTLVDGWLRTGDICYFDNEGFVYVVDRLKELIKYKGYQVAPAELEQLLQSHPEIKDAAVIPYPDEDAGQIPLAFVIRQPHSSMGEAEIINFVAKQVAPYKKVRRVVFVNSIPKNATGKILRKDLLNKILLQRTFPRL</sequence>
<organism evidence="5">
    <name type="scientific">Medicago truncatula</name>
    <name type="common">Barrel medic</name>
    <name type="synonym">Medicago tribuloides</name>
    <dbReference type="NCBI Taxonomy" id="3880"/>
    <lineage>
        <taxon>Eukaryota</taxon>
        <taxon>Viridiplantae</taxon>
        <taxon>Streptophyta</taxon>
        <taxon>Embryophyta</taxon>
        <taxon>Tracheophyta</taxon>
        <taxon>Spermatophyta</taxon>
        <taxon>Magnoliopsida</taxon>
        <taxon>eudicotyledons</taxon>
        <taxon>Gunneridae</taxon>
        <taxon>Pentapetalae</taxon>
        <taxon>rosids</taxon>
        <taxon>fabids</taxon>
        <taxon>Fabales</taxon>
        <taxon>Fabaceae</taxon>
        <taxon>Papilionoideae</taxon>
        <taxon>50 kb inversion clade</taxon>
        <taxon>NPAAA clade</taxon>
        <taxon>Hologalegina</taxon>
        <taxon>IRL clade</taxon>
        <taxon>Trifolieae</taxon>
        <taxon>Medicago</taxon>
    </lineage>
</organism>
<dbReference type="PROSITE" id="PS00455">
    <property type="entry name" value="AMP_BINDING"/>
    <property type="match status" value="1"/>
</dbReference>
<dbReference type="InterPro" id="IPR000873">
    <property type="entry name" value="AMP-dep_synth/lig_dom"/>
</dbReference>
<comment type="similarity">
    <text evidence="1">Belongs to the ATP-dependent AMP-binding enzyme family.</text>
</comment>
<evidence type="ECO:0000259" key="3">
    <source>
        <dbReference type="Pfam" id="PF00501"/>
    </source>
</evidence>
<dbReference type="Pfam" id="PF00501">
    <property type="entry name" value="AMP-binding"/>
    <property type="match status" value="1"/>
</dbReference>
<dbReference type="PANTHER" id="PTHR24096:SF160">
    <property type="entry name" value="4-COUMARATE--COA LIGASE-LIKE 9"/>
    <property type="match status" value="1"/>
</dbReference>
<dbReference type="CDD" id="cd05904">
    <property type="entry name" value="4CL"/>
    <property type="match status" value="1"/>
</dbReference>
<dbReference type="AlphaFoldDB" id="A0A396JPM0"/>
<dbReference type="FunFam" id="3.30.300.30:FF:000007">
    <property type="entry name" value="4-coumarate--CoA ligase 2"/>
    <property type="match status" value="1"/>
</dbReference>
<reference evidence="5" key="1">
    <citation type="journal article" date="2018" name="Nat. Plants">
        <title>Whole-genome landscape of Medicago truncatula symbiotic genes.</title>
        <authorList>
            <person name="Pecrix Y."/>
            <person name="Gamas P."/>
            <person name="Carrere S."/>
        </authorList>
    </citation>
    <scope>NUCLEOTIDE SEQUENCE</scope>
    <source>
        <tissue evidence="5">Leaves</tissue>
    </source>
</reference>
<gene>
    <name evidence="5" type="ORF">MtrunA17_Chr1g0186071</name>
</gene>
<feature type="domain" description="AMP-binding enzyme C-terminal" evidence="4">
    <location>
        <begin position="467"/>
        <end position="542"/>
    </location>
</feature>
<dbReference type="EMBL" id="PSQE01000001">
    <property type="protein sequence ID" value="RHN80236.1"/>
    <property type="molecule type" value="Genomic_DNA"/>
</dbReference>
<evidence type="ECO:0000313" key="5">
    <source>
        <dbReference type="EMBL" id="RHN80236.1"/>
    </source>
</evidence>
<dbReference type="InterPro" id="IPR025110">
    <property type="entry name" value="AMP-bd_C"/>
</dbReference>
<proteinExistence type="inferred from homology"/>
<dbReference type="SUPFAM" id="SSF56801">
    <property type="entry name" value="Acetyl-CoA synthetase-like"/>
    <property type="match status" value="1"/>
</dbReference>
<feature type="domain" description="AMP-dependent synthetase/ligase" evidence="3">
    <location>
        <begin position="74"/>
        <end position="416"/>
    </location>
</feature>
<name>A0A396JPM0_MEDTR</name>
<dbReference type="Gene3D" id="3.40.50.12780">
    <property type="entry name" value="N-terminal domain of ligase-like"/>
    <property type="match status" value="1"/>
</dbReference>
<protein>
    <submittedName>
        <fullName evidence="5">Putative AMP-dependent synthetase/ligase, AMP-binding enzyme domain-containing protein</fullName>
    </submittedName>
</protein>
<dbReference type="Gramene" id="rna4136">
    <property type="protein sequence ID" value="RHN80236.1"/>
    <property type="gene ID" value="gene4136"/>
</dbReference>